<dbReference type="GO" id="GO:0008202">
    <property type="term" value="P:steroid metabolic process"/>
    <property type="evidence" value="ECO:0007669"/>
    <property type="project" value="UniProtKB-ARBA"/>
</dbReference>
<evidence type="ECO:0000256" key="4">
    <source>
        <dbReference type="ARBA" id="ARBA00023002"/>
    </source>
</evidence>
<dbReference type="eggNOG" id="COG1053">
    <property type="taxonomic scope" value="Bacteria"/>
</dbReference>
<dbReference type="EMBL" id="BAHC01000240">
    <property type="protein sequence ID" value="GAB93701.1"/>
    <property type="molecule type" value="Genomic_DNA"/>
</dbReference>
<protein>
    <recommendedName>
        <fullName evidence="5">FAD-dependent oxidoreductase 2 FAD-binding domain-containing protein</fullName>
    </recommendedName>
</protein>
<dbReference type="PANTHER" id="PTHR43400">
    <property type="entry name" value="FUMARATE REDUCTASE"/>
    <property type="match status" value="1"/>
</dbReference>
<evidence type="ECO:0000256" key="1">
    <source>
        <dbReference type="ARBA" id="ARBA00001974"/>
    </source>
</evidence>
<comment type="cofactor">
    <cofactor evidence="1">
        <name>FAD</name>
        <dbReference type="ChEBI" id="CHEBI:57692"/>
    </cofactor>
</comment>
<proteinExistence type="predicted"/>
<dbReference type="InterPro" id="IPR036188">
    <property type="entry name" value="FAD/NAD-bd_sf"/>
</dbReference>
<comment type="caution">
    <text evidence="6">The sequence shown here is derived from an EMBL/GenBank/DDBJ whole genome shotgun (WGS) entry which is preliminary data.</text>
</comment>
<evidence type="ECO:0000256" key="3">
    <source>
        <dbReference type="ARBA" id="ARBA00022827"/>
    </source>
</evidence>
<dbReference type="Gene3D" id="3.90.700.10">
    <property type="entry name" value="Succinate dehydrogenase/fumarate reductase flavoprotein, catalytic domain"/>
    <property type="match status" value="1"/>
</dbReference>
<keyword evidence="3" id="KW-0274">FAD</keyword>
<dbReference type="InterPro" id="IPR003953">
    <property type="entry name" value="FAD-dep_OxRdtase_2_FAD-bd"/>
</dbReference>
<dbReference type="GO" id="GO:0033765">
    <property type="term" value="F:steroid dehydrogenase activity, acting on the CH-CH group of donors"/>
    <property type="evidence" value="ECO:0007669"/>
    <property type="project" value="UniProtKB-ARBA"/>
</dbReference>
<feature type="domain" description="FAD-dependent oxidoreductase 2 FAD-binding" evidence="5">
    <location>
        <begin position="30"/>
        <end position="459"/>
    </location>
</feature>
<keyword evidence="2" id="KW-0285">Flavoprotein</keyword>
<dbReference type="STRING" id="1108045.GORHZ_240_00040"/>
<evidence type="ECO:0000259" key="5">
    <source>
        <dbReference type="Pfam" id="PF00890"/>
    </source>
</evidence>
<dbReference type="InterPro" id="IPR027477">
    <property type="entry name" value="Succ_DH/fumarate_Rdtase_cat_sf"/>
</dbReference>
<evidence type="ECO:0000313" key="6">
    <source>
        <dbReference type="EMBL" id="GAB93701.1"/>
    </source>
</evidence>
<dbReference type="SUPFAM" id="SSF51905">
    <property type="entry name" value="FAD/NAD(P)-binding domain"/>
    <property type="match status" value="1"/>
</dbReference>
<dbReference type="NCBIfam" id="NF005508">
    <property type="entry name" value="PRK07121.1-1"/>
    <property type="match status" value="1"/>
</dbReference>
<dbReference type="PRINTS" id="PR00411">
    <property type="entry name" value="PNDRDTASEI"/>
</dbReference>
<dbReference type="InterPro" id="IPR050315">
    <property type="entry name" value="FAD-oxidoreductase_2"/>
</dbReference>
<dbReference type="Gene3D" id="3.50.50.60">
    <property type="entry name" value="FAD/NAD(P)-binding domain"/>
    <property type="match status" value="1"/>
</dbReference>
<keyword evidence="4" id="KW-0560">Oxidoreductase</keyword>
<organism evidence="6 7">
    <name type="scientific">Gordonia rhizosphera NBRC 16068</name>
    <dbReference type="NCBI Taxonomy" id="1108045"/>
    <lineage>
        <taxon>Bacteria</taxon>
        <taxon>Bacillati</taxon>
        <taxon>Actinomycetota</taxon>
        <taxon>Actinomycetes</taxon>
        <taxon>Mycobacteriales</taxon>
        <taxon>Gordoniaceae</taxon>
        <taxon>Gordonia</taxon>
    </lineage>
</organism>
<dbReference type="NCBIfam" id="NF005510">
    <property type="entry name" value="PRK07121.1-3"/>
    <property type="match status" value="1"/>
</dbReference>
<reference evidence="6 7" key="1">
    <citation type="submission" date="2012-08" db="EMBL/GenBank/DDBJ databases">
        <title>Whole genome shotgun sequence of Gordonia rhizosphera NBRC 16068.</title>
        <authorList>
            <person name="Takarada H."/>
            <person name="Isaki S."/>
            <person name="Hosoyama A."/>
            <person name="Tsuchikane K."/>
            <person name="Katsumata H."/>
            <person name="Baba S."/>
            <person name="Ohji S."/>
            <person name="Yamazaki S."/>
            <person name="Fujita N."/>
        </authorList>
    </citation>
    <scope>NUCLEOTIDE SEQUENCE [LARGE SCALE GENOMIC DNA]</scope>
    <source>
        <strain evidence="6 7">NBRC 16068</strain>
    </source>
</reference>
<evidence type="ECO:0000313" key="7">
    <source>
        <dbReference type="Proteomes" id="UP000008363"/>
    </source>
</evidence>
<sequence>MIVYAVGMAGSEIPETIALDAVEGFSDDVDVLVVGCGVAGGSAAVEAAAAGASVLVLERAAAAGGTSCMAGGHFYLGGGTAVQQATGHDDSPEEMEKYLTAVSRESEPVKIHAYCVDSVDHFNWLEGLGFSFERSFYPEKAVIQPQTQGLMYTGNEKVWPFPDIAKPAPRGHKVPVPGDTGGASMVVDLLVKRLAELGAEIRYETGARHLVVDDSGRVVGVQWRRPGVEGFIKAKSVIIAAGGFVMNEEMVGRYVPHVAEKPFTLGSTYDDGLGIRLGESVGAALKHMDQAFVTAPIYPPSVLLTGIVVNKNGDRFVAEDSYHSRTSAFVMDQPDSAAYLIVDEAHMRRPEVPLIKFIDGWESVAEMEADLGIPTGRLQKTLADYNENAARGEDPDFHKAPEFLAPQDHGPWAAFDLSLGKAMYSCFTMGGMATSVDAEVLDEAGDPIPGLYAAGACAANLAQDGKGYASGTQLGEGSYFGRRAGRHAARRAALADMV</sequence>
<dbReference type="Proteomes" id="UP000008363">
    <property type="component" value="Unassembled WGS sequence"/>
</dbReference>
<dbReference type="SUPFAM" id="SSF56425">
    <property type="entry name" value="Succinate dehydrogenase/fumarate reductase flavoprotein, catalytic domain"/>
    <property type="match status" value="1"/>
</dbReference>
<name>K6WIU2_9ACTN</name>
<accession>K6WIU2</accession>
<keyword evidence="7" id="KW-1185">Reference proteome</keyword>
<dbReference type="PANTHER" id="PTHR43400:SF10">
    <property type="entry name" value="3-OXOSTEROID 1-DEHYDROGENASE"/>
    <property type="match status" value="1"/>
</dbReference>
<dbReference type="Pfam" id="PF00890">
    <property type="entry name" value="FAD_binding_2"/>
    <property type="match status" value="1"/>
</dbReference>
<dbReference type="AlphaFoldDB" id="K6WIU2"/>
<evidence type="ECO:0000256" key="2">
    <source>
        <dbReference type="ARBA" id="ARBA00022630"/>
    </source>
</evidence>
<gene>
    <name evidence="6" type="ORF">GORHZ_240_00040</name>
</gene>